<proteinExistence type="predicted"/>
<keyword evidence="2" id="KW-1185">Reference proteome</keyword>
<sequence>MQGSMPTYLWFSVYPPRLSLFQPSTRSDLSSGNLPQAERFARTCLQVNSASTQPRRSMVHSGYRSHVPENPNRSPGLSHIENRSVHFASSFVESKNLCSNVMSVSSGALHRICHHDPRRGVSLRPRLLDEIWWAARRTDSDDGKGRIESDESDVAQLSSELG</sequence>
<dbReference type="Proteomes" id="UP000249748">
    <property type="component" value="Unassembled WGS sequence"/>
</dbReference>
<protein>
    <submittedName>
        <fullName evidence="1">Uncharacterized protein</fullName>
    </submittedName>
</protein>
<evidence type="ECO:0000313" key="1">
    <source>
        <dbReference type="EMBL" id="RAK87518.1"/>
    </source>
</evidence>
<name>A0ACD1IAZ1_9EURO</name>
<accession>A0ACD1IAZ1</accession>
<reference evidence="1" key="1">
    <citation type="submission" date="2018-02" db="EMBL/GenBank/DDBJ databases">
        <title>The genomes of Aspergillus section Nigri reveals drivers in fungal speciation.</title>
        <authorList>
            <consortium name="DOE Joint Genome Institute"/>
            <person name="Vesth T.C."/>
            <person name="Nybo J."/>
            <person name="Theobald S."/>
            <person name="Brandl J."/>
            <person name="Frisvad J.C."/>
            <person name="Nielsen K.F."/>
            <person name="Lyhne E.K."/>
            <person name="Kogle M.E."/>
            <person name="Kuo A."/>
            <person name="Riley R."/>
            <person name="Clum A."/>
            <person name="Nolan M."/>
            <person name="Lipzen A."/>
            <person name="Salamov A."/>
            <person name="Henrissat B."/>
            <person name="Wiebenga A."/>
            <person name="De vries R.P."/>
            <person name="Grigoriev I.V."/>
            <person name="Mortensen U.H."/>
            <person name="Andersen M.R."/>
            <person name="Baker S.E."/>
        </authorList>
    </citation>
    <scope>NUCLEOTIDE SEQUENCE</scope>
    <source>
        <strain evidence="1">CBS 115574</strain>
    </source>
</reference>
<evidence type="ECO:0000313" key="2">
    <source>
        <dbReference type="Proteomes" id="UP000249748"/>
    </source>
</evidence>
<dbReference type="EMBL" id="KZ824554">
    <property type="protein sequence ID" value="RAK87518.1"/>
    <property type="molecule type" value="Genomic_DNA"/>
</dbReference>
<gene>
    <name evidence="1" type="ORF">BO79DRAFT_28296</name>
</gene>
<organism evidence="1 2">
    <name type="scientific">Aspergillus costaricaensis CBS 115574</name>
    <dbReference type="NCBI Taxonomy" id="1448317"/>
    <lineage>
        <taxon>Eukaryota</taxon>
        <taxon>Fungi</taxon>
        <taxon>Dikarya</taxon>
        <taxon>Ascomycota</taxon>
        <taxon>Pezizomycotina</taxon>
        <taxon>Eurotiomycetes</taxon>
        <taxon>Eurotiomycetidae</taxon>
        <taxon>Eurotiales</taxon>
        <taxon>Aspergillaceae</taxon>
        <taxon>Aspergillus</taxon>
        <taxon>Aspergillus subgen. Circumdati</taxon>
    </lineage>
</organism>